<dbReference type="EMBL" id="MNCJ02000329">
    <property type="protein sequence ID" value="KAF5767573.1"/>
    <property type="molecule type" value="Genomic_DNA"/>
</dbReference>
<keyword evidence="1" id="KW-0812">Transmembrane</keyword>
<sequence>MYTPLPTPGPHNHRPLSSCFFHQNSRILGTLFRLTVHIIFSCCFFFGTANCFPRVNPPFRSYVQRPTTRPPLESVAHRSVNGCRQGIGER</sequence>
<proteinExistence type="predicted"/>
<name>A0A251S1A6_HELAN</name>
<keyword evidence="1" id="KW-0472">Membrane</keyword>
<protein>
    <submittedName>
        <fullName evidence="3">Uncharacterized protein</fullName>
    </submittedName>
</protein>
<evidence type="ECO:0000256" key="1">
    <source>
        <dbReference type="SAM" id="Phobius"/>
    </source>
</evidence>
<dbReference type="EMBL" id="CM007905">
    <property type="protein sequence ID" value="OTF92339.1"/>
    <property type="molecule type" value="Genomic_DNA"/>
</dbReference>
<dbReference type="Proteomes" id="UP000215914">
    <property type="component" value="Chromosome 16"/>
</dbReference>
<evidence type="ECO:0000313" key="4">
    <source>
        <dbReference type="Proteomes" id="UP000215914"/>
    </source>
</evidence>
<dbReference type="AlphaFoldDB" id="A0A251S1A6"/>
<evidence type="ECO:0000313" key="3">
    <source>
        <dbReference type="EMBL" id="OTF92339.1"/>
    </source>
</evidence>
<keyword evidence="4" id="KW-1185">Reference proteome</keyword>
<dbReference type="InParanoid" id="A0A251S1A6"/>
<dbReference type="Gramene" id="mRNA:HanXRQr2_Chr14g0625881">
    <property type="protein sequence ID" value="CDS:HanXRQr2_Chr14g0625881.1"/>
    <property type="gene ID" value="HanXRQr2_Chr14g0625881"/>
</dbReference>
<feature type="transmembrane region" description="Helical" evidence="1">
    <location>
        <begin position="31"/>
        <end position="52"/>
    </location>
</feature>
<gene>
    <name evidence="3" type="ORF">HannXRQ_Chr16g0520771</name>
    <name evidence="2" type="ORF">HanXRQr2_Chr14g0625881</name>
</gene>
<evidence type="ECO:0000313" key="2">
    <source>
        <dbReference type="EMBL" id="KAF5767573.1"/>
    </source>
</evidence>
<organism evidence="3 4">
    <name type="scientific">Helianthus annuus</name>
    <name type="common">Common sunflower</name>
    <dbReference type="NCBI Taxonomy" id="4232"/>
    <lineage>
        <taxon>Eukaryota</taxon>
        <taxon>Viridiplantae</taxon>
        <taxon>Streptophyta</taxon>
        <taxon>Embryophyta</taxon>
        <taxon>Tracheophyta</taxon>
        <taxon>Spermatophyta</taxon>
        <taxon>Magnoliopsida</taxon>
        <taxon>eudicotyledons</taxon>
        <taxon>Gunneridae</taxon>
        <taxon>Pentapetalae</taxon>
        <taxon>asterids</taxon>
        <taxon>campanulids</taxon>
        <taxon>Asterales</taxon>
        <taxon>Asteraceae</taxon>
        <taxon>Asteroideae</taxon>
        <taxon>Heliantheae alliance</taxon>
        <taxon>Heliantheae</taxon>
        <taxon>Helianthus</taxon>
    </lineage>
</organism>
<reference evidence="3" key="2">
    <citation type="submission" date="2017-02" db="EMBL/GenBank/DDBJ databases">
        <title>Sunflower complete genome.</title>
        <authorList>
            <person name="Langlade N."/>
            <person name="Munos S."/>
        </authorList>
    </citation>
    <scope>NUCLEOTIDE SEQUENCE [LARGE SCALE GENOMIC DNA]</scope>
    <source>
        <tissue evidence="3">Leaves</tissue>
    </source>
</reference>
<reference evidence="2" key="3">
    <citation type="submission" date="2020-06" db="EMBL/GenBank/DDBJ databases">
        <title>Helianthus annuus Genome sequencing and assembly Release 2.</title>
        <authorList>
            <person name="Gouzy J."/>
            <person name="Langlade N."/>
            <person name="Munos S."/>
        </authorList>
    </citation>
    <scope>NUCLEOTIDE SEQUENCE</scope>
    <source>
        <tissue evidence="2">Leaves</tissue>
    </source>
</reference>
<keyword evidence="1" id="KW-1133">Transmembrane helix</keyword>
<reference evidence="2 4" key="1">
    <citation type="journal article" date="2017" name="Nature">
        <title>The sunflower genome provides insights into oil metabolism, flowering and Asterid evolution.</title>
        <authorList>
            <person name="Badouin H."/>
            <person name="Gouzy J."/>
            <person name="Grassa C.J."/>
            <person name="Murat F."/>
            <person name="Staton S.E."/>
            <person name="Cottret L."/>
            <person name="Lelandais-Briere C."/>
            <person name="Owens G.L."/>
            <person name="Carrere S."/>
            <person name="Mayjonade B."/>
            <person name="Legrand L."/>
            <person name="Gill N."/>
            <person name="Kane N.C."/>
            <person name="Bowers J.E."/>
            <person name="Hubner S."/>
            <person name="Bellec A."/>
            <person name="Berard A."/>
            <person name="Berges H."/>
            <person name="Blanchet N."/>
            <person name="Boniface M.C."/>
            <person name="Brunel D."/>
            <person name="Catrice O."/>
            <person name="Chaidir N."/>
            <person name="Claudel C."/>
            <person name="Donnadieu C."/>
            <person name="Faraut T."/>
            <person name="Fievet G."/>
            <person name="Helmstetter N."/>
            <person name="King M."/>
            <person name="Knapp S.J."/>
            <person name="Lai Z."/>
            <person name="Le Paslier M.C."/>
            <person name="Lippi Y."/>
            <person name="Lorenzon L."/>
            <person name="Mandel J.R."/>
            <person name="Marage G."/>
            <person name="Marchand G."/>
            <person name="Marquand E."/>
            <person name="Bret-Mestries E."/>
            <person name="Morien E."/>
            <person name="Nambeesan S."/>
            <person name="Nguyen T."/>
            <person name="Pegot-Espagnet P."/>
            <person name="Pouilly N."/>
            <person name="Raftis F."/>
            <person name="Sallet E."/>
            <person name="Schiex T."/>
            <person name="Thomas J."/>
            <person name="Vandecasteele C."/>
            <person name="Vares D."/>
            <person name="Vear F."/>
            <person name="Vautrin S."/>
            <person name="Crespi M."/>
            <person name="Mangin B."/>
            <person name="Burke J.M."/>
            <person name="Salse J."/>
            <person name="Munos S."/>
            <person name="Vincourt P."/>
            <person name="Rieseberg L.H."/>
            <person name="Langlade N.B."/>
        </authorList>
    </citation>
    <scope>NUCLEOTIDE SEQUENCE [LARGE SCALE GENOMIC DNA]</scope>
    <source>
        <strain evidence="4">cv. SF193</strain>
        <tissue evidence="2">Leaves</tissue>
    </source>
</reference>
<accession>A0A251S1A6</accession>